<dbReference type="GeneID" id="90449786"/>
<evidence type="ECO:0000313" key="1">
    <source>
        <dbReference type="EMBL" id="XAT63346.1"/>
    </source>
</evidence>
<gene>
    <name evidence="1" type="ORF">LPQ35_08800</name>
</gene>
<dbReference type="SUPFAM" id="SSF143100">
    <property type="entry name" value="TTHA1013/TTHA0281-like"/>
    <property type="match status" value="1"/>
</dbReference>
<dbReference type="RefSeq" id="WP_193808408.1">
    <property type="nucleotide sequence ID" value="NZ_CP087714.1"/>
</dbReference>
<proteinExistence type="predicted"/>
<accession>A0ABZ3H1A6</accession>
<dbReference type="Proteomes" id="UP001492541">
    <property type="component" value="Chromosome"/>
</dbReference>
<dbReference type="Gene3D" id="3.30.160.250">
    <property type="match status" value="1"/>
</dbReference>
<keyword evidence="2" id="KW-1185">Reference proteome</keyword>
<name>A0ABZ3H1A6_GEOAI</name>
<reference evidence="1 2" key="1">
    <citation type="submission" date="2021-11" db="EMBL/GenBank/DDBJ databases">
        <title>Whole genome of Geoglobus acetivorans.</title>
        <authorList>
            <person name="Liu D."/>
        </authorList>
    </citation>
    <scope>NUCLEOTIDE SEQUENCE [LARGE SCALE GENOMIC DNA]</scope>
    <source>
        <strain evidence="1 2">SBH6</strain>
    </source>
</reference>
<dbReference type="InterPro" id="IPR035069">
    <property type="entry name" value="TTHA1013/TTHA0281-like"/>
</dbReference>
<organism evidence="1 2">
    <name type="scientific">Geoglobus acetivorans</name>
    <dbReference type="NCBI Taxonomy" id="565033"/>
    <lineage>
        <taxon>Archaea</taxon>
        <taxon>Methanobacteriati</taxon>
        <taxon>Methanobacteriota</taxon>
        <taxon>Archaeoglobi</taxon>
        <taxon>Archaeoglobales</taxon>
        <taxon>Archaeoglobaceae</taxon>
        <taxon>Geoglobus</taxon>
    </lineage>
</organism>
<evidence type="ECO:0000313" key="2">
    <source>
        <dbReference type="Proteomes" id="UP001492541"/>
    </source>
</evidence>
<sequence>MRLYAVLWKEGNLFFIKEFFTGVTTQGETMDKAVENMREAARMYLEKMPEVLEEIEERDVIGVINVEIDTLFDENLFESENSI</sequence>
<dbReference type="EMBL" id="CP087714">
    <property type="protein sequence ID" value="XAT63346.1"/>
    <property type="molecule type" value="Genomic_DNA"/>
</dbReference>
<protein>
    <submittedName>
        <fullName evidence="1">Type II toxin-antitoxin system HicB family antitoxin</fullName>
    </submittedName>
</protein>